<dbReference type="EC" id="2.7.11.1" evidence="1"/>
<proteinExistence type="predicted"/>
<dbReference type="InterPro" id="IPR011009">
    <property type="entry name" value="Kinase-like_dom_sf"/>
</dbReference>
<evidence type="ECO:0000313" key="2">
    <source>
        <dbReference type="Proteomes" id="UP000238479"/>
    </source>
</evidence>
<keyword evidence="1" id="KW-0808">Transferase</keyword>
<reference evidence="1 2" key="1">
    <citation type="journal article" date="2018" name="Nat. Genet.">
        <title>The Rosa genome provides new insights in the design of modern roses.</title>
        <authorList>
            <person name="Bendahmane M."/>
        </authorList>
    </citation>
    <scope>NUCLEOTIDE SEQUENCE [LARGE SCALE GENOMIC DNA]</scope>
    <source>
        <strain evidence="2">cv. Old Blush</strain>
    </source>
</reference>
<dbReference type="GO" id="GO:0004674">
    <property type="term" value="F:protein serine/threonine kinase activity"/>
    <property type="evidence" value="ECO:0007669"/>
    <property type="project" value="UniProtKB-KW"/>
</dbReference>
<organism evidence="1 2">
    <name type="scientific">Rosa chinensis</name>
    <name type="common">China rose</name>
    <dbReference type="NCBI Taxonomy" id="74649"/>
    <lineage>
        <taxon>Eukaryota</taxon>
        <taxon>Viridiplantae</taxon>
        <taxon>Streptophyta</taxon>
        <taxon>Embryophyta</taxon>
        <taxon>Tracheophyta</taxon>
        <taxon>Spermatophyta</taxon>
        <taxon>Magnoliopsida</taxon>
        <taxon>eudicotyledons</taxon>
        <taxon>Gunneridae</taxon>
        <taxon>Pentapetalae</taxon>
        <taxon>rosids</taxon>
        <taxon>fabids</taxon>
        <taxon>Rosales</taxon>
        <taxon>Rosaceae</taxon>
        <taxon>Rosoideae</taxon>
        <taxon>Rosoideae incertae sedis</taxon>
        <taxon>Rosa</taxon>
    </lineage>
</organism>
<sequence>MNPKIADFGITRLLLWIKLKEIQRPLLGPSNGYMAPEYVIHGRFSVK</sequence>
<protein>
    <submittedName>
        <fullName evidence="1">Putative non-specific serine/threonine protein kinase</fullName>
        <ecNumber evidence="1">2.7.11.1</ecNumber>
    </submittedName>
</protein>
<comment type="caution">
    <text evidence="1">The sequence shown here is derived from an EMBL/GenBank/DDBJ whole genome shotgun (WGS) entry which is preliminary data.</text>
</comment>
<keyword evidence="1" id="KW-0418">Kinase</keyword>
<name>A0A2P6QAR4_ROSCH</name>
<dbReference type="Proteomes" id="UP000238479">
    <property type="component" value="Chromosome 5"/>
</dbReference>
<dbReference type="Gene3D" id="1.10.510.10">
    <property type="entry name" value="Transferase(Phosphotransferase) domain 1"/>
    <property type="match status" value="1"/>
</dbReference>
<gene>
    <name evidence="1" type="ORF">RchiOBHm_Chr5g0033521</name>
</gene>
<dbReference type="EMBL" id="PDCK01000043">
    <property type="protein sequence ID" value="PRQ31259.1"/>
    <property type="molecule type" value="Genomic_DNA"/>
</dbReference>
<keyword evidence="1" id="KW-0723">Serine/threonine-protein kinase</keyword>
<dbReference type="Gramene" id="PRQ31259">
    <property type="protein sequence ID" value="PRQ31259"/>
    <property type="gene ID" value="RchiOBHm_Chr5g0033521"/>
</dbReference>
<keyword evidence="2" id="KW-1185">Reference proteome</keyword>
<dbReference type="SUPFAM" id="SSF56112">
    <property type="entry name" value="Protein kinase-like (PK-like)"/>
    <property type="match status" value="1"/>
</dbReference>
<accession>A0A2P6QAR4</accession>
<dbReference type="AlphaFoldDB" id="A0A2P6QAR4"/>
<evidence type="ECO:0000313" key="1">
    <source>
        <dbReference type="EMBL" id="PRQ31259.1"/>
    </source>
</evidence>